<organism evidence="5 6">
    <name type="scientific">Lacticaseibacillus baoqingensis</name>
    <dbReference type="NCBI Taxonomy" id="2486013"/>
    <lineage>
        <taxon>Bacteria</taxon>
        <taxon>Bacillati</taxon>
        <taxon>Bacillota</taxon>
        <taxon>Bacilli</taxon>
        <taxon>Lactobacillales</taxon>
        <taxon>Lactobacillaceae</taxon>
        <taxon>Lacticaseibacillus</taxon>
    </lineage>
</organism>
<comment type="function">
    <text evidence="3">Responsible for synthesis of pseudouridine from uracil.</text>
</comment>
<dbReference type="Gene3D" id="3.30.2350.10">
    <property type="entry name" value="Pseudouridine synthase"/>
    <property type="match status" value="1"/>
</dbReference>
<comment type="similarity">
    <text evidence="2 3">Belongs to the pseudouridine synthase RluA family.</text>
</comment>
<evidence type="ECO:0000256" key="2">
    <source>
        <dbReference type="ARBA" id="ARBA00010876"/>
    </source>
</evidence>
<dbReference type="PANTHER" id="PTHR21600:SF35">
    <property type="entry name" value="PSEUDOURIDINE SYNTHASE"/>
    <property type="match status" value="1"/>
</dbReference>
<reference evidence="6" key="1">
    <citation type="journal article" date="2019" name="Int. J. Syst. Evol. Microbiol.">
        <title>The Global Catalogue of Microorganisms (GCM) 10K type strain sequencing project: providing services to taxonomists for standard genome sequencing and annotation.</title>
        <authorList>
            <consortium name="The Broad Institute Genomics Platform"/>
            <consortium name="The Broad Institute Genome Sequencing Center for Infectious Disease"/>
            <person name="Wu L."/>
            <person name="Ma J."/>
        </authorList>
    </citation>
    <scope>NUCLEOTIDE SEQUENCE [LARGE SCALE GENOMIC DNA]</scope>
    <source>
        <strain evidence="6">CCM 8903</strain>
    </source>
</reference>
<dbReference type="NCBIfam" id="TIGR00005">
    <property type="entry name" value="rluA_subfam"/>
    <property type="match status" value="1"/>
</dbReference>
<dbReference type="EMBL" id="JBHTON010000004">
    <property type="protein sequence ID" value="MFD1484025.1"/>
    <property type="molecule type" value="Genomic_DNA"/>
</dbReference>
<dbReference type="CDD" id="cd02869">
    <property type="entry name" value="PseudoU_synth_RluA_like"/>
    <property type="match status" value="1"/>
</dbReference>
<comment type="catalytic activity">
    <reaction evidence="1 3">
        <text>a uridine in RNA = a pseudouridine in RNA</text>
        <dbReference type="Rhea" id="RHEA:48348"/>
        <dbReference type="Rhea" id="RHEA-COMP:12068"/>
        <dbReference type="Rhea" id="RHEA-COMP:12069"/>
        <dbReference type="ChEBI" id="CHEBI:65314"/>
        <dbReference type="ChEBI" id="CHEBI:65315"/>
    </reaction>
</comment>
<evidence type="ECO:0000256" key="3">
    <source>
        <dbReference type="RuleBase" id="RU362028"/>
    </source>
</evidence>
<gene>
    <name evidence="5" type="ORF">ACFQ5J_02010</name>
</gene>
<dbReference type="SUPFAM" id="SSF55120">
    <property type="entry name" value="Pseudouridine synthase"/>
    <property type="match status" value="1"/>
</dbReference>
<name>A0ABW4E2C2_9LACO</name>
<dbReference type="InterPro" id="IPR006145">
    <property type="entry name" value="PsdUridine_synth_RsuA/RluA"/>
</dbReference>
<evidence type="ECO:0000256" key="1">
    <source>
        <dbReference type="ARBA" id="ARBA00000073"/>
    </source>
</evidence>
<evidence type="ECO:0000313" key="6">
    <source>
        <dbReference type="Proteomes" id="UP001597252"/>
    </source>
</evidence>
<sequence>MRLQWTYQAAPAKVGTFLRQMGLSRAQIKRMKFHGGQLLVNQRERHTNYLLHPGDQVIMVLAPDTVSDQVLPYSAPLDIVYEDEWYLVVNKPAGSASIPDVAKSPDTMANRVKAYLIAQNAESTAIHVVTRLDRDTSGLILFAKHSVAHSLIDAQLHTERFVKHYVALVSGTQPLPAHGWIILKLGRTTDFYMHRGVTANGKPSVTEYQVQAQTPQAARVWVTLHTGRTHQIRAHFAALAHPLYGDDLYGGPLVGIQRQALHCAALDFWHPLRQEMIHLTAPLPVDMQTLATTLGLAFQN</sequence>
<comment type="caution">
    <text evidence="5">The sequence shown here is derived from an EMBL/GenBank/DDBJ whole genome shotgun (WGS) entry which is preliminary data.</text>
</comment>
<dbReference type="InterPro" id="IPR020103">
    <property type="entry name" value="PsdUridine_synth_cat_dom_sf"/>
</dbReference>
<keyword evidence="3 5" id="KW-0413">Isomerase</keyword>
<proteinExistence type="inferred from homology"/>
<feature type="domain" description="Pseudouridine synthase RsuA/RluA-like" evidence="4">
    <location>
        <begin position="86"/>
        <end position="238"/>
    </location>
</feature>
<dbReference type="EC" id="5.4.99.-" evidence="3"/>
<dbReference type="PROSITE" id="PS01129">
    <property type="entry name" value="PSI_RLU"/>
    <property type="match status" value="1"/>
</dbReference>
<accession>A0ABW4E2C2</accession>
<dbReference type="RefSeq" id="WP_125749675.1">
    <property type="nucleotide sequence ID" value="NZ_JBHTON010000004.1"/>
</dbReference>
<dbReference type="InterPro" id="IPR006224">
    <property type="entry name" value="PsdUridine_synth_RluA-like_CS"/>
</dbReference>
<keyword evidence="6" id="KW-1185">Reference proteome</keyword>
<evidence type="ECO:0000259" key="4">
    <source>
        <dbReference type="Pfam" id="PF00849"/>
    </source>
</evidence>
<evidence type="ECO:0000313" key="5">
    <source>
        <dbReference type="EMBL" id="MFD1484025.1"/>
    </source>
</evidence>
<dbReference type="InterPro" id="IPR006225">
    <property type="entry name" value="PsdUridine_synth_RluC/D"/>
</dbReference>
<dbReference type="PANTHER" id="PTHR21600">
    <property type="entry name" value="MITOCHONDRIAL RNA PSEUDOURIDINE SYNTHASE"/>
    <property type="match status" value="1"/>
</dbReference>
<dbReference type="GO" id="GO:0016853">
    <property type="term" value="F:isomerase activity"/>
    <property type="evidence" value="ECO:0007669"/>
    <property type="project" value="UniProtKB-KW"/>
</dbReference>
<protein>
    <recommendedName>
        <fullName evidence="3">Pseudouridine synthase</fullName>
        <ecNumber evidence="3">5.4.99.-</ecNumber>
    </recommendedName>
</protein>
<dbReference type="Pfam" id="PF00849">
    <property type="entry name" value="PseudoU_synth_2"/>
    <property type="match status" value="1"/>
</dbReference>
<dbReference type="Proteomes" id="UP001597252">
    <property type="component" value="Unassembled WGS sequence"/>
</dbReference>
<dbReference type="InterPro" id="IPR050188">
    <property type="entry name" value="RluA_PseudoU_synthase"/>
</dbReference>